<keyword evidence="4" id="KW-1185">Reference proteome</keyword>
<dbReference type="EMBL" id="ML211237">
    <property type="protein sequence ID" value="TFK85728.1"/>
    <property type="molecule type" value="Genomic_DNA"/>
</dbReference>
<dbReference type="CDD" id="cd20071">
    <property type="entry name" value="SET_SMYD"/>
    <property type="match status" value="1"/>
</dbReference>
<evidence type="ECO:0000313" key="3">
    <source>
        <dbReference type="EMBL" id="TFK85728.1"/>
    </source>
</evidence>
<feature type="region of interest" description="Disordered" evidence="1">
    <location>
        <begin position="17"/>
        <end position="50"/>
    </location>
</feature>
<evidence type="ECO:0000256" key="1">
    <source>
        <dbReference type="SAM" id="MobiDB-lite"/>
    </source>
</evidence>
<dbReference type="Proteomes" id="UP000308197">
    <property type="component" value="Unassembled WGS sequence"/>
</dbReference>
<proteinExistence type="predicted"/>
<accession>A0A5C3PAS7</accession>
<sequence>MRRCFFLSMSRGRGLRTTARTNSSVPKPPPASKPSLELDSKPRSSPLIGSSAEVIPIPTSRYTDPPALPNFPRGFEVHKFDIAAVPEDAPAELVTLFAYYNSMLEALRAQFPDWPQSFETPSPPIHKVCPIKGTGLGIVAVADIAAGETIVRERPYILLPLVLPAPFLGFVDGLEDAMHPENYADVYALKNSRRDKDPMEELRGIIVTNSLRAGPFPTYEATYGGLARDISRANHSCHPNAHHTFDAATLSHSLRALHSIRAGEEITISYLGCAPLLPYEERQKLFKNSRQSFKCTCKFCRLKETAREDSETRRRFILFGLRRTEFMEQLYELFEEWLAEGAPAMQSVPRTCVHGGGLFLNILEVVESMWSFMVQEEFYEPCSWEPILALLVKGHAVLENEERVQYFATKAAELRTAYTGSDGGWRAVAANPRQTHWWGKLGEKRKM</sequence>
<reference evidence="3 4" key="1">
    <citation type="journal article" date="2019" name="Nat. Ecol. Evol.">
        <title>Megaphylogeny resolves global patterns of mushroom evolution.</title>
        <authorList>
            <person name="Varga T."/>
            <person name="Krizsan K."/>
            <person name="Foldi C."/>
            <person name="Dima B."/>
            <person name="Sanchez-Garcia M."/>
            <person name="Sanchez-Ramirez S."/>
            <person name="Szollosi G.J."/>
            <person name="Szarkandi J.G."/>
            <person name="Papp V."/>
            <person name="Albert L."/>
            <person name="Andreopoulos W."/>
            <person name="Angelini C."/>
            <person name="Antonin V."/>
            <person name="Barry K.W."/>
            <person name="Bougher N.L."/>
            <person name="Buchanan P."/>
            <person name="Buyck B."/>
            <person name="Bense V."/>
            <person name="Catcheside P."/>
            <person name="Chovatia M."/>
            <person name="Cooper J."/>
            <person name="Damon W."/>
            <person name="Desjardin D."/>
            <person name="Finy P."/>
            <person name="Geml J."/>
            <person name="Haridas S."/>
            <person name="Hughes K."/>
            <person name="Justo A."/>
            <person name="Karasinski D."/>
            <person name="Kautmanova I."/>
            <person name="Kiss B."/>
            <person name="Kocsube S."/>
            <person name="Kotiranta H."/>
            <person name="LaButti K.M."/>
            <person name="Lechner B.E."/>
            <person name="Liimatainen K."/>
            <person name="Lipzen A."/>
            <person name="Lukacs Z."/>
            <person name="Mihaltcheva S."/>
            <person name="Morgado L.N."/>
            <person name="Niskanen T."/>
            <person name="Noordeloos M.E."/>
            <person name="Ohm R.A."/>
            <person name="Ortiz-Santana B."/>
            <person name="Ovrebo C."/>
            <person name="Racz N."/>
            <person name="Riley R."/>
            <person name="Savchenko A."/>
            <person name="Shiryaev A."/>
            <person name="Soop K."/>
            <person name="Spirin V."/>
            <person name="Szebenyi C."/>
            <person name="Tomsovsky M."/>
            <person name="Tulloss R.E."/>
            <person name="Uehling J."/>
            <person name="Grigoriev I.V."/>
            <person name="Vagvolgyi C."/>
            <person name="Papp T."/>
            <person name="Martin F.M."/>
            <person name="Miettinen O."/>
            <person name="Hibbett D.S."/>
            <person name="Nagy L.G."/>
        </authorList>
    </citation>
    <scope>NUCLEOTIDE SEQUENCE [LARGE SCALE GENOMIC DNA]</scope>
    <source>
        <strain evidence="3 4">HHB13444</strain>
    </source>
</reference>
<gene>
    <name evidence="3" type="ORF">K466DRAFT_664302</name>
</gene>
<dbReference type="PANTHER" id="PTHR47332">
    <property type="entry name" value="SET DOMAIN-CONTAINING PROTEIN 5"/>
    <property type="match status" value="1"/>
</dbReference>
<dbReference type="PANTHER" id="PTHR47332:SF4">
    <property type="entry name" value="SET DOMAIN-CONTAINING PROTEIN 5"/>
    <property type="match status" value="1"/>
</dbReference>
<organism evidence="3 4">
    <name type="scientific">Polyporus arcularius HHB13444</name>
    <dbReference type="NCBI Taxonomy" id="1314778"/>
    <lineage>
        <taxon>Eukaryota</taxon>
        <taxon>Fungi</taxon>
        <taxon>Dikarya</taxon>
        <taxon>Basidiomycota</taxon>
        <taxon>Agaricomycotina</taxon>
        <taxon>Agaricomycetes</taxon>
        <taxon>Polyporales</taxon>
        <taxon>Polyporaceae</taxon>
        <taxon>Polyporus</taxon>
    </lineage>
</organism>
<feature type="domain" description="SET" evidence="2">
    <location>
        <begin position="121"/>
        <end position="271"/>
    </location>
</feature>
<evidence type="ECO:0000259" key="2">
    <source>
        <dbReference type="PROSITE" id="PS50280"/>
    </source>
</evidence>
<dbReference type="SUPFAM" id="SSF82199">
    <property type="entry name" value="SET domain"/>
    <property type="match status" value="1"/>
</dbReference>
<dbReference type="InParanoid" id="A0A5C3PAS7"/>
<name>A0A5C3PAS7_9APHY</name>
<dbReference type="SMART" id="SM00317">
    <property type="entry name" value="SET"/>
    <property type="match status" value="1"/>
</dbReference>
<dbReference type="Gene3D" id="2.170.270.10">
    <property type="entry name" value="SET domain"/>
    <property type="match status" value="1"/>
</dbReference>
<dbReference type="InterPro" id="IPR046341">
    <property type="entry name" value="SET_dom_sf"/>
</dbReference>
<dbReference type="InterPro" id="IPR001214">
    <property type="entry name" value="SET_dom"/>
</dbReference>
<evidence type="ECO:0000313" key="4">
    <source>
        <dbReference type="Proteomes" id="UP000308197"/>
    </source>
</evidence>
<dbReference type="STRING" id="1314778.A0A5C3PAS7"/>
<dbReference type="Pfam" id="PF00856">
    <property type="entry name" value="SET"/>
    <property type="match status" value="1"/>
</dbReference>
<protein>
    <submittedName>
        <fullName evidence="3">SET domain-containing protein</fullName>
    </submittedName>
</protein>
<dbReference type="PROSITE" id="PS50280">
    <property type="entry name" value="SET"/>
    <property type="match status" value="1"/>
</dbReference>
<dbReference type="InterPro" id="IPR053185">
    <property type="entry name" value="SET_domain_protein"/>
</dbReference>
<dbReference type="AlphaFoldDB" id="A0A5C3PAS7"/>